<proteinExistence type="predicted"/>
<name>A0A271KA96_9HYPH</name>
<feature type="compositionally biased region" description="Low complexity" evidence="1">
    <location>
        <begin position="84"/>
        <end position="99"/>
    </location>
</feature>
<feature type="compositionally biased region" description="Low complexity" evidence="1">
    <location>
        <begin position="116"/>
        <end position="147"/>
    </location>
</feature>
<evidence type="ECO:0000313" key="3">
    <source>
        <dbReference type="Proteomes" id="UP000215931"/>
    </source>
</evidence>
<dbReference type="Proteomes" id="UP000215931">
    <property type="component" value="Unassembled WGS sequence"/>
</dbReference>
<accession>A0A271KA96</accession>
<comment type="caution">
    <text evidence="2">The sequence shown here is derived from an EMBL/GenBank/DDBJ whole genome shotgun (WGS) entry which is preliminary data.</text>
</comment>
<dbReference type="AlphaFoldDB" id="A0A271KA96"/>
<protein>
    <submittedName>
        <fullName evidence="2">Uncharacterized protein</fullName>
    </submittedName>
</protein>
<gene>
    <name evidence="2" type="ORF">CIT31_25430</name>
</gene>
<feature type="region of interest" description="Disordered" evidence="1">
    <location>
        <begin position="81"/>
        <end position="147"/>
    </location>
</feature>
<keyword evidence="3" id="KW-1185">Reference proteome</keyword>
<reference evidence="2 3" key="1">
    <citation type="submission" date="2017-08" db="EMBL/GenBank/DDBJ databases">
        <title>Mesorhizobium wenxinae sp. nov., a novel rhizobial species isolated from root nodules of chickpea (Cicer arietinum L.).</title>
        <authorList>
            <person name="Zhang J."/>
        </authorList>
    </citation>
    <scope>NUCLEOTIDE SEQUENCE [LARGE SCALE GENOMIC DNA]</scope>
    <source>
        <strain evidence="3">WYCCWR 10019</strain>
    </source>
</reference>
<dbReference type="OrthoDB" id="8101286at2"/>
<organism evidence="2 3">
    <name type="scientific">Mesorhizobium wenxiniae</name>
    <dbReference type="NCBI Taxonomy" id="2014805"/>
    <lineage>
        <taxon>Bacteria</taxon>
        <taxon>Pseudomonadati</taxon>
        <taxon>Pseudomonadota</taxon>
        <taxon>Alphaproteobacteria</taxon>
        <taxon>Hyphomicrobiales</taxon>
        <taxon>Phyllobacteriaceae</taxon>
        <taxon>Mesorhizobium</taxon>
    </lineage>
</organism>
<feature type="compositionally biased region" description="Basic residues" evidence="1">
    <location>
        <begin position="100"/>
        <end position="115"/>
    </location>
</feature>
<sequence>MSNRYATIIIDDDGREVVSAIGQFEGVPDARRGRVEPVADGVRIGMVRGGTVDAVGGFGFAVGAHGLDARAVGMVRARLKQVSRPAAEATEGETGAARAPRAKPRKKPRKARRAARPAASKAAKSDTAGGAAAEIGPAEPVGAAAND</sequence>
<evidence type="ECO:0000256" key="1">
    <source>
        <dbReference type="SAM" id="MobiDB-lite"/>
    </source>
</evidence>
<dbReference type="EMBL" id="NPKH01000033">
    <property type="protein sequence ID" value="PAP92661.1"/>
    <property type="molecule type" value="Genomic_DNA"/>
</dbReference>
<dbReference type="RefSeq" id="WP_095520875.1">
    <property type="nucleotide sequence ID" value="NZ_NPKH01000033.1"/>
</dbReference>
<evidence type="ECO:0000313" key="2">
    <source>
        <dbReference type="EMBL" id="PAP92661.1"/>
    </source>
</evidence>